<dbReference type="Pfam" id="PF00072">
    <property type="entry name" value="Response_reg"/>
    <property type="match status" value="1"/>
</dbReference>
<keyword evidence="8 9" id="KW-0804">Transcription</keyword>
<evidence type="ECO:0000259" key="11">
    <source>
        <dbReference type="PROSITE" id="PS50110"/>
    </source>
</evidence>
<dbReference type="AlphaFoldDB" id="A0A9X0UMH3"/>
<evidence type="ECO:0000256" key="10">
    <source>
        <dbReference type="PROSITE-ProRule" id="PRU00169"/>
    </source>
</evidence>
<evidence type="ECO:0000313" key="12">
    <source>
        <dbReference type="EMBL" id="MBC5851028.1"/>
    </source>
</evidence>
<name>A0A9X0UMH3_VIBME</name>
<dbReference type="PROSITE" id="PS50110">
    <property type="entry name" value="RESPONSE_REGULATORY"/>
    <property type="match status" value="1"/>
</dbReference>
<dbReference type="InterPro" id="IPR001789">
    <property type="entry name" value="Sig_transdc_resp-reg_receiver"/>
</dbReference>
<evidence type="ECO:0000256" key="9">
    <source>
        <dbReference type="PIRNR" id="PIRNR006171"/>
    </source>
</evidence>
<gene>
    <name evidence="12" type="ORF">H8Q88_08610</name>
</gene>
<dbReference type="SUPFAM" id="SSF46785">
    <property type="entry name" value="Winged helix' DNA-binding domain"/>
    <property type="match status" value="1"/>
</dbReference>
<dbReference type="SMART" id="SM00448">
    <property type="entry name" value="REC"/>
    <property type="match status" value="1"/>
</dbReference>
<dbReference type="Gene3D" id="3.40.50.2300">
    <property type="match status" value="1"/>
</dbReference>
<evidence type="ECO:0000256" key="8">
    <source>
        <dbReference type="ARBA" id="ARBA00023163"/>
    </source>
</evidence>
<dbReference type="InterPro" id="IPR048714">
    <property type="entry name" value="DpiA-like_HTH"/>
</dbReference>
<dbReference type="PIRSF" id="PIRSF006171">
    <property type="entry name" value="RR_citrat_malat"/>
    <property type="match status" value="1"/>
</dbReference>
<keyword evidence="2 9" id="KW-0963">Cytoplasm</keyword>
<dbReference type="GO" id="GO:0000156">
    <property type="term" value="F:phosphorelay response regulator activity"/>
    <property type="evidence" value="ECO:0007669"/>
    <property type="project" value="TreeGrafter"/>
</dbReference>
<dbReference type="InterPro" id="IPR051271">
    <property type="entry name" value="2C-system_Tx_regulators"/>
</dbReference>
<dbReference type="PANTHER" id="PTHR45526:SF1">
    <property type="entry name" value="TRANSCRIPTIONAL REGULATORY PROTEIN DCUR-RELATED"/>
    <property type="match status" value="1"/>
</dbReference>
<feature type="domain" description="Response regulatory" evidence="11">
    <location>
        <begin position="5"/>
        <end position="121"/>
    </location>
</feature>
<proteinExistence type="predicted"/>
<accession>A0A9X0UMH3</accession>
<sequence>MNKTTVMLLEDDPRASYMLESAINQHPDFIVVAASESCADALLQYTTFKPQLIFVDISLPDGNGIEVIRQLRDQQAACDFIMTTAERETATVQKAIQLGVTDYLVKPLRMSRIHQALDDYKHYTAKLARTATVDQGDIDDILGKSVTKPLRQTPKGIDATTLASLKALLKQPHLAEFSADDIGEQMNVSRITARRYLEFLESEGMVRLALNYKTGGRPRRLYHLVN</sequence>
<evidence type="ECO:0000256" key="4">
    <source>
        <dbReference type="ARBA" id="ARBA00023012"/>
    </source>
</evidence>
<evidence type="ECO:0000256" key="2">
    <source>
        <dbReference type="ARBA" id="ARBA00022490"/>
    </source>
</evidence>
<evidence type="ECO:0000256" key="7">
    <source>
        <dbReference type="ARBA" id="ARBA00023159"/>
    </source>
</evidence>
<keyword evidence="4 9" id="KW-0902">Two-component regulatory system</keyword>
<dbReference type="InterPro" id="IPR011006">
    <property type="entry name" value="CheY-like_superfamily"/>
</dbReference>
<dbReference type="Pfam" id="PF20714">
    <property type="entry name" value="HTH_64"/>
    <property type="match status" value="1"/>
</dbReference>
<organism evidence="12 13">
    <name type="scientific">Vibrio metschnikovii</name>
    <dbReference type="NCBI Taxonomy" id="28172"/>
    <lineage>
        <taxon>Bacteria</taxon>
        <taxon>Pseudomonadati</taxon>
        <taxon>Pseudomonadota</taxon>
        <taxon>Gammaproteobacteria</taxon>
        <taxon>Vibrionales</taxon>
        <taxon>Vibrionaceae</taxon>
        <taxon>Vibrio</taxon>
    </lineage>
</organism>
<comment type="caution">
    <text evidence="12">The sequence shown here is derived from an EMBL/GenBank/DDBJ whole genome shotgun (WGS) entry which is preliminary data.</text>
</comment>
<dbReference type="InterPro" id="IPR036390">
    <property type="entry name" value="WH_DNA-bd_sf"/>
</dbReference>
<dbReference type="InterPro" id="IPR024187">
    <property type="entry name" value="Sig_transdc_resp-reg_cit/mal"/>
</dbReference>
<protein>
    <recommendedName>
        <fullName evidence="9">Transcriptional regulatory protein</fullName>
    </recommendedName>
</protein>
<dbReference type="PANTHER" id="PTHR45526">
    <property type="entry name" value="TRANSCRIPTIONAL REGULATORY PROTEIN DPIA"/>
    <property type="match status" value="1"/>
</dbReference>
<dbReference type="EMBL" id="JACRUP010000004">
    <property type="protein sequence ID" value="MBC5851028.1"/>
    <property type="molecule type" value="Genomic_DNA"/>
</dbReference>
<keyword evidence="7 9" id="KW-0010">Activator</keyword>
<evidence type="ECO:0000313" key="13">
    <source>
        <dbReference type="Proteomes" id="UP000615796"/>
    </source>
</evidence>
<evidence type="ECO:0000256" key="3">
    <source>
        <dbReference type="ARBA" id="ARBA00022553"/>
    </source>
</evidence>
<dbReference type="GO" id="GO:0005737">
    <property type="term" value="C:cytoplasm"/>
    <property type="evidence" value="ECO:0007669"/>
    <property type="project" value="UniProtKB-SubCell"/>
</dbReference>
<evidence type="ECO:0000256" key="1">
    <source>
        <dbReference type="ARBA" id="ARBA00004496"/>
    </source>
</evidence>
<keyword evidence="6 9" id="KW-0238">DNA-binding</keyword>
<keyword evidence="5 9" id="KW-0805">Transcription regulation</keyword>
<feature type="modified residue" description="4-aspartylphosphate" evidence="10">
    <location>
        <position position="56"/>
    </location>
</feature>
<dbReference type="GO" id="GO:0003677">
    <property type="term" value="F:DNA binding"/>
    <property type="evidence" value="ECO:0007669"/>
    <property type="project" value="UniProtKB-KW"/>
</dbReference>
<dbReference type="RefSeq" id="WP_172465324.1">
    <property type="nucleotide sequence ID" value="NZ_CAWQCL010000001.1"/>
</dbReference>
<keyword evidence="3 10" id="KW-0597">Phosphoprotein</keyword>
<dbReference type="Proteomes" id="UP000615796">
    <property type="component" value="Unassembled WGS sequence"/>
</dbReference>
<reference evidence="12" key="1">
    <citation type="submission" date="2020-08" db="EMBL/GenBank/DDBJ databases">
        <title>Genome Sequencing and Pan-Genome Analysis of Migratory bird Vibrio Strains, Inner Mongolia.</title>
        <authorList>
            <person name="Zheng L."/>
        </authorList>
    </citation>
    <scope>NUCLEOTIDE SEQUENCE</scope>
    <source>
        <strain evidence="12">M13F</strain>
    </source>
</reference>
<dbReference type="SUPFAM" id="SSF52172">
    <property type="entry name" value="CheY-like"/>
    <property type="match status" value="1"/>
</dbReference>
<dbReference type="GO" id="GO:0003700">
    <property type="term" value="F:DNA-binding transcription factor activity"/>
    <property type="evidence" value="ECO:0007669"/>
    <property type="project" value="InterPro"/>
</dbReference>
<comment type="subcellular location">
    <subcellularLocation>
        <location evidence="1 9">Cytoplasm</location>
    </subcellularLocation>
</comment>
<evidence type="ECO:0000256" key="5">
    <source>
        <dbReference type="ARBA" id="ARBA00023015"/>
    </source>
</evidence>
<keyword evidence="13" id="KW-1185">Reference proteome</keyword>
<evidence type="ECO:0000256" key="6">
    <source>
        <dbReference type="ARBA" id="ARBA00023125"/>
    </source>
</evidence>
<dbReference type="GeneID" id="79887879"/>